<keyword evidence="4" id="KW-1185">Reference proteome</keyword>
<gene>
    <name evidence="3" type="ORF">RchiOBHm_Chr5g0015401</name>
</gene>
<dbReference type="InterPro" id="IPR011990">
    <property type="entry name" value="TPR-like_helical_dom_sf"/>
</dbReference>
<dbReference type="InterPro" id="IPR002885">
    <property type="entry name" value="PPR_rpt"/>
</dbReference>
<name>A0A2P6Q5Y0_ROSCH</name>
<dbReference type="Gramene" id="PRQ29582">
    <property type="protein sequence ID" value="PRQ29582"/>
    <property type="gene ID" value="RchiOBHm_Chr5g0015401"/>
</dbReference>
<dbReference type="FunFam" id="1.25.40.10:FF:000144">
    <property type="entry name" value="Pentatricopeptide repeat-containing protein, mitochondrial"/>
    <property type="match status" value="1"/>
</dbReference>
<dbReference type="Gene3D" id="1.25.40.10">
    <property type="entry name" value="Tetratricopeptide repeat domain"/>
    <property type="match status" value="1"/>
</dbReference>
<dbReference type="InterPro" id="IPR046960">
    <property type="entry name" value="PPR_At4g14850-like_plant"/>
</dbReference>
<dbReference type="GO" id="GO:0009451">
    <property type="term" value="P:RNA modification"/>
    <property type="evidence" value="ECO:0007669"/>
    <property type="project" value="InterPro"/>
</dbReference>
<dbReference type="GO" id="GO:0003723">
    <property type="term" value="F:RNA binding"/>
    <property type="evidence" value="ECO:0007669"/>
    <property type="project" value="InterPro"/>
</dbReference>
<reference evidence="3 4" key="1">
    <citation type="journal article" date="2018" name="Nat. Genet.">
        <title>The Rosa genome provides new insights in the design of modern roses.</title>
        <authorList>
            <person name="Bendahmane M."/>
        </authorList>
    </citation>
    <scope>NUCLEOTIDE SEQUENCE [LARGE SCALE GENOMIC DNA]</scope>
    <source>
        <strain evidence="4">cv. Old Blush</strain>
    </source>
</reference>
<evidence type="ECO:0000256" key="2">
    <source>
        <dbReference type="PROSITE-ProRule" id="PRU00708"/>
    </source>
</evidence>
<dbReference type="OMA" id="VCAREHF"/>
<feature type="repeat" description="PPR" evidence="2">
    <location>
        <begin position="63"/>
        <end position="97"/>
    </location>
</feature>
<proteinExistence type="predicted"/>
<dbReference type="EMBL" id="PDCK01000043">
    <property type="protein sequence ID" value="PRQ29582.1"/>
    <property type="molecule type" value="Genomic_DNA"/>
</dbReference>
<dbReference type="AlphaFoldDB" id="A0A2P6Q5Y0"/>
<organism evidence="3 4">
    <name type="scientific">Rosa chinensis</name>
    <name type="common">China rose</name>
    <dbReference type="NCBI Taxonomy" id="74649"/>
    <lineage>
        <taxon>Eukaryota</taxon>
        <taxon>Viridiplantae</taxon>
        <taxon>Streptophyta</taxon>
        <taxon>Embryophyta</taxon>
        <taxon>Tracheophyta</taxon>
        <taxon>Spermatophyta</taxon>
        <taxon>Magnoliopsida</taxon>
        <taxon>eudicotyledons</taxon>
        <taxon>Gunneridae</taxon>
        <taxon>Pentapetalae</taxon>
        <taxon>rosids</taxon>
        <taxon>fabids</taxon>
        <taxon>Rosales</taxon>
        <taxon>Rosaceae</taxon>
        <taxon>Rosoideae</taxon>
        <taxon>Rosoideae incertae sedis</taxon>
        <taxon>Rosa</taxon>
    </lineage>
</organism>
<evidence type="ECO:0000256" key="1">
    <source>
        <dbReference type="ARBA" id="ARBA00022737"/>
    </source>
</evidence>
<evidence type="ECO:0000313" key="3">
    <source>
        <dbReference type="EMBL" id="PRQ29582.1"/>
    </source>
</evidence>
<dbReference type="PANTHER" id="PTHR47926:SF507">
    <property type="entry name" value="DYW DOMAIN-CONTAINING PROTEIN"/>
    <property type="match status" value="1"/>
</dbReference>
<protein>
    <submittedName>
        <fullName evidence="3">Putative pentatricopeptide</fullName>
    </submittedName>
</protein>
<keyword evidence="1" id="KW-0677">Repeat</keyword>
<sequence>MLSVISAVSSLGALELGQWVHDFINKSQLKLTVSLGTALIDMYSRCGSVDKSIEILDEMSLKNVQTWTALSTGLAVHGCSREALRVFYEMKKAGLQPDHMSITGILVACSHGGLVEDGS</sequence>
<dbReference type="STRING" id="74649.A0A2P6Q5Y0"/>
<dbReference type="PROSITE" id="PS51375">
    <property type="entry name" value="PPR"/>
    <property type="match status" value="1"/>
</dbReference>
<evidence type="ECO:0000313" key="4">
    <source>
        <dbReference type="Proteomes" id="UP000238479"/>
    </source>
</evidence>
<accession>A0A2P6Q5Y0</accession>
<comment type="caution">
    <text evidence="3">The sequence shown here is derived from an EMBL/GenBank/DDBJ whole genome shotgun (WGS) entry which is preliminary data.</text>
</comment>
<dbReference type="NCBIfam" id="TIGR00756">
    <property type="entry name" value="PPR"/>
    <property type="match status" value="2"/>
</dbReference>
<dbReference type="PANTHER" id="PTHR47926">
    <property type="entry name" value="PENTATRICOPEPTIDE REPEAT-CONTAINING PROTEIN"/>
    <property type="match status" value="1"/>
</dbReference>
<dbReference type="Proteomes" id="UP000238479">
    <property type="component" value="Chromosome 5"/>
</dbReference>
<dbReference type="Pfam" id="PF01535">
    <property type="entry name" value="PPR"/>
    <property type="match status" value="2"/>
</dbReference>